<evidence type="ECO:0000313" key="2">
    <source>
        <dbReference type="EMBL" id="ANW98366.1"/>
    </source>
</evidence>
<accession>A0A1B1YC78</accession>
<dbReference type="Pfam" id="PF01464">
    <property type="entry name" value="SLT"/>
    <property type="match status" value="1"/>
</dbReference>
<evidence type="ECO:0000313" key="3">
    <source>
        <dbReference type="Proteomes" id="UP000092971"/>
    </source>
</evidence>
<dbReference type="AlphaFoldDB" id="A0A1B1YC78"/>
<evidence type="ECO:0000259" key="1">
    <source>
        <dbReference type="Pfam" id="PF01464"/>
    </source>
</evidence>
<dbReference type="CDD" id="cd16896">
    <property type="entry name" value="LT_Slt70-like"/>
    <property type="match status" value="1"/>
</dbReference>
<feature type="domain" description="Transglycosylase SLT" evidence="1">
    <location>
        <begin position="43"/>
        <end position="151"/>
    </location>
</feature>
<dbReference type="InterPro" id="IPR023346">
    <property type="entry name" value="Lysozyme-like_dom_sf"/>
</dbReference>
<dbReference type="EMBL" id="CP014672">
    <property type="protein sequence ID" value="ANW98366.1"/>
    <property type="molecule type" value="Genomic_DNA"/>
</dbReference>
<organism evidence="2 3">
    <name type="scientific">Thermoclostridium stercorarium subsp. thermolacticum DSM 2910</name>
    <dbReference type="NCBI Taxonomy" id="1121336"/>
    <lineage>
        <taxon>Bacteria</taxon>
        <taxon>Bacillati</taxon>
        <taxon>Bacillota</taxon>
        <taxon>Clostridia</taxon>
        <taxon>Eubacteriales</taxon>
        <taxon>Oscillospiraceae</taxon>
        <taxon>Thermoclostridium</taxon>
    </lineage>
</organism>
<dbReference type="InterPro" id="IPR008258">
    <property type="entry name" value="Transglycosylase_SLT_dom_1"/>
</dbReference>
<gene>
    <name evidence="2" type="ORF">CSTERTH_04580</name>
</gene>
<sequence length="193" mass="22390">MKRIARNRKRLSYICSILLFFILVFIHAPRILRSLFPTPHLEIIEKYARDNQIKITMVYAVMKAESGFKTRAVSPKGAIGLMQITESTGRWIASELGINEFSADQLADPELNIRFGCWYLAYLLKRFNGNSELALAAYNAGEGTVSRWLDSGNIGWENSKIKYLPYKETEKYLVRVNRIYFVYKTLYPELDSW</sequence>
<dbReference type="Gene3D" id="1.10.530.10">
    <property type="match status" value="1"/>
</dbReference>
<reference evidence="2 3" key="1">
    <citation type="submission" date="2016-02" db="EMBL/GenBank/DDBJ databases">
        <title>Comparison of Clostridium stercorarium subspecies using comparative genomics and transcriptomics.</title>
        <authorList>
            <person name="Schellenberg J."/>
            <person name="Thallinger G."/>
            <person name="Levin D.B."/>
            <person name="Zhang X."/>
            <person name="Alvare G."/>
            <person name="Fristensky B."/>
            <person name="Sparling R."/>
        </authorList>
    </citation>
    <scope>NUCLEOTIDE SEQUENCE [LARGE SCALE GENOMIC DNA]</scope>
    <source>
        <strain evidence="2 3">DSM 2910</strain>
    </source>
</reference>
<name>A0A1B1YC78_THEST</name>
<protein>
    <submittedName>
        <fullName evidence="2">Lytic transglycosylase</fullName>
    </submittedName>
</protein>
<dbReference type="PANTHER" id="PTHR37423">
    <property type="entry name" value="SOLUBLE LYTIC MUREIN TRANSGLYCOSYLASE-RELATED"/>
    <property type="match status" value="1"/>
</dbReference>
<proteinExistence type="predicted"/>
<dbReference type="SUPFAM" id="SSF53955">
    <property type="entry name" value="Lysozyme-like"/>
    <property type="match status" value="1"/>
</dbReference>
<dbReference type="OrthoDB" id="9815002at2"/>
<dbReference type="RefSeq" id="WP_015358655.1">
    <property type="nucleotide sequence ID" value="NZ_CP014672.1"/>
</dbReference>
<dbReference type="PANTHER" id="PTHR37423:SF2">
    <property type="entry name" value="MEMBRANE-BOUND LYTIC MUREIN TRANSGLYCOSYLASE C"/>
    <property type="match status" value="1"/>
</dbReference>
<dbReference type="Proteomes" id="UP000092971">
    <property type="component" value="Chromosome"/>
</dbReference>